<evidence type="ECO:0000256" key="2">
    <source>
        <dbReference type="SAM" id="SignalP"/>
    </source>
</evidence>
<proteinExistence type="predicted"/>
<dbReference type="EMBL" id="JAHHUM010000715">
    <property type="protein sequence ID" value="KAK5617476.1"/>
    <property type="molecule type" value="Genomic_DNA"/>
</dbReference>
<evidence type="ECO:0000256" key="1">
    <source>
        <dbReference type="SAM" id="MobiDB-lite"/>
    </source>
</evidence>
<reference evidence="3 4" key="1">
    <citation type="submission" date="2021-06" db="EMBL/GenBank/DDBJ databases">
        <authorList>
            <person name="Palmer J.M."/>
        </authorList>
    </citation>
    <scope>NUCLEOTIDE SEQUENCE [LARGE SCALE GENOMIC DNA]</scope>
    <source>
        <strain evidence="3 4">MEX-2019</strain>
        <tissue evidence="3">Muscle</tissue>
    </source>
</reference>
<evidence type="ECO:0000313" key="4">
    <source>
        <dbReference type="Proteomes" id="UP001311232"/>
    </source>
</evidence>
<feature type="region of interest" description="Disordered" evidence="1">
    <location>
        <begin position="62"/>
        <end position="81"/>
    </location>
</feature>
<keyword evidence="4" id="KW-1185">Reference proteome</keyword>
<dbReference type="Proteomes" id="UP001311232">
    <property type="component" value="Unassembled WGS sequence"/>
</dbReference>
<accession>A0AAV9S836</accession>
<organism evidence="3 4">
    <name type="scientific">Crenichthys baileyi</name>
    <name type="common">White River springfish</name>
    <dbReference type="NCBI Taxonomy" id="28760"/>
    <lineage>
        <taxon>Eukaryota</taxon>
        <taxon>Metazoa</taxon>
        <taxon>Chordata</taxon>
        <taxon>Craniata</taxon>
        <taxon>Vertebrata</taxon>
        <taxon>Euteleostomi</taxon>
        <taxon>Actinopterygii</taxon>
        <taxon>Neopterygii</taxon>
        <taxon>Teleostei</taxon>
        <taxon>Neoteleostei</taxon>
        <taxon>Acanthomorphata</taxon>
        <taxon>Ovalentaria</taxon>
        <taxon>Atherinomorphae</taxon>
        <taxon>Cyprinodontiformes</taxon>
        <taxon>Goodeidae</taxon>
        <taxon>Crenichthys</taxon>
    </lineage>
</organism>
<sequence length="92" mass="9890">MLCMGCRVLDPFLLHSLIASVSLVLQIPPGAPAHMCRELIESLIASTLSLLRSACQARSDESALREGEAGGPRHAEPLLSPEEALNWRTDGI</sequence>
<protein>
    <submittedName>
        <fullName evidence="3">Uncharacterized protein</fullName>
    </submittedName>
</protein>
<comment type="caution">
    <text evidence="3">The sequence shown here is derived from an EMBL/GenBank/DDBJ whole genome shotgun (WGS) entry which is preliminary data.</text>
</comment>
<evidence type="ECO:0000313" key="3">
    <source>
        <dbReference type="EMBL" id="KAK5617476.1"/>
    </source>
</evidence>
<feature type="signal peptide" evidence="2">
    <location>
        <begin position="1"/>
        <end position="33"/>
    </location>
</feature>
<feature type="compositionally biased region" description="Basic and acidic residues" evidence="1">
    <location>
        <begin position="62"/>
        <end position="76"/>
    </location>
</feature>
<dbReference type="AlphaFoldDB" id="A0AAV9S836"/>
<feature type="chain" id="PRO_5043676184" evidence="2">
    <location>
        <begin position="34"/>
        <end position="92"/>
    </location>
</feature>
<name>A0AAV9S836_9TELE</name>
<keyword evidence="2" id="KW-0732">Signal</keyword>
<gene>
    <name evidence="3" type="ORF">CRENBAI_005594</name>
</gene>